<dbReference type="InterPro" id="IPR007712">
    <property type="entry name" value="RelE/ParE_toxin"/>
</dbReference>
<keyword evidence="4" id="KW-1185">Reference proteome</keyword>
<dbReference type="PANTHER" id="PTHR33755">
    <property type="entry name" value="TOXIN PARE1-RELATED"/>
    <property type="match status" value="1"/>
</dbReference>
<sequence>MKVEWSELAETDLDLHVRFMAAADISTALRIEDRILEAVGHLRDMPRMGRASVVVGLRELVIGGTPFIAVYRIETARVLIVRLLHGAQLWP</sequence>
<evidence type="ECO:0000256" key="2">
    <source>
        <dbReference type="ARBA" id="ARBA00022649"/>
    </source>
</evidence>
<comment type="similarity">
    <text evidence="1">Belongs to the RelE toxin family.</text>
</comment>
<proteinExistence type="inferred from homology"/>
<dbReference type="InterPro" id="IPR051803">
    <property type="entry name" value="TA_system_RelE-like_toxin"/>
</dbReference>
<dbReference type="KEGG" id="cmb:CSW64_15800"/>
<accession>A0A2D2B0G2</accession>
<dbReference type="InterPro" id="IPR035093">
    <property type="entry name" value="RelE/ParE_toxin_dom_sf"/>
</dbReference>
<protein>
    <submittedName>
        <fullName evidence="3">Type II toxin-antitoxin system mRNA interferase toxin, RelE/StbE family</fullName>
    </submittedName>
</protein>
<keyword evidence="2" id="KW-1277">Toxin-antitoxin system</keyword>
<dbReference type="Pfam" id="PF05016">
    <property type="entry name" value="ParE_toxin"/>
    <property type="match status" value="1"/>
</dbReference>
<evidence type="ECO:0000313" key="4">
    <source>
        <dbReference type="Proteomes" id="UP000228945"/>
    </source>
</evidence>
<name>A0A2D2B0G2_9CAUL</name>
<evidence type="ECO:0000256" key="1">
    <source>
        <dbReference type="ARBA" id="ARBA00006226"/>
    </source>
</evidence>
<evidence type="ECO:0000313" key="3">
    <source>
        <dbReference type="EMBL" id="ATQ43752.1"/>
    </source>
</evidence>
<dbReference type="Proteomes" id="UP000228945">
    <property type="component" value="Chromosome"/>
</dbReference>
<dbReference type="AlphaFoldDB" id="A0A2D2B0G2"/>
<organism evidence="3 4">
    <name type="scientific">Caulobacter mirabilis</name>
    <dbReference type="NCBI Taxonomy" id="69666"/>
    <lineage>
        <taxon>Bacteria</taxon>
        <taxon>Pseudomonadati</taxon>
        <taxon>Pseudomonadota</taxon>
        <taxon>Alphaproteobacteria</taxon>
        <taxon>Caulobacterales</taxon>
        <taxon>Caulobacteraceae</taxon>
        <taxon>Caulobacter</taxon>
    </lineage>
</organism>
<reference evidence="3 4" key="1">
    <citation type="submission" date="2017-10" db="EMBL/GenBank/DDBJ databases">
        <title>Genome sequence of Caulobacter mirabilis FWC38.</title>
        <authorList>
            <person name="Fiebig A."/>
            <person name="Crosson S."/>
        </authorList>
    </citation>
    <scope>NUCLEOTIDE SEQUENCE [LARGE SCALE GENOMIC DNA]</scope>
    <source>
        <strain evidence="3 4">FWC 38</strain>
    </source>
</reference>
<dbReference type="Gene3D" id="3.30.2310.20">
    <property type="entry name" value="RelE-like"/>
    <property type="match status" value="1"/>
</dbReference>
<dbReference type="RefSeq" id="WP_099623001.1">
    <property type="nucleotide sequence ID" value="NZ_CP024201.1"/>
</dbReference>
<dbReference type="EMBL" id="CP024201">
    <property type="protein sequence ID" value="ATQ43752.1"/>
    <property type="molecule type" value="Genomic_DNA"/>
</dbReference>
<dbReference type="PANTHER" id="PTHR33755:SF6">
    <property type="entry name" value="PLASMID STABILIZATION SYSTEM PROTEIN"/>
    <property type="match status" value="1"/>
</dbReference>
<gene>
    <name evidence="3" type="ORF">CSW64_15800</name>
</gene>